<evidence type="ECO:0000313" key="10">
    <source>
        <dbReference type="Proteomes" id="UP001203852"/>
    </source>
</evidence>
<accession>A0AAN6IHB0</accession>
<dbReference type="InterPro" id="IPR049326">
    <property type="entry name" value="Rhodopsin_dom_fungi"/>
</dbReference>
<evidence type="ECO:0000259" key="8">
    <source>
        <dbReference type="Pfam" id="PF20684"/>
    </source>
</evidence>
<name>A0AAN6IHB0_9EURO</name>
<reference evidence="9" key="1">
    <citation type="journal article" date="2022" name="bioRxiv">
        <title>Deciphering the potential niche of two novel black yeast fungi from a biological soil crust based on their genomes, phenotypes, and melanin regulation.</title>
        <authorList>
            <consortium name="DOE Joint Genome Institute"/>
            <person name="Carr E.C."/>
            <person name="Barton Q."/>
            <person name="Grambo S."/>
            <person name="Sullivan M."/>
            <person name="Renfro C.M."/>
            <person name="Kuo A."/>
            <person name="Pangilinan J."/>
            <person name="Lipzen A."/>
            <person name="Keymanesh K."/>
            <person name="Savage E."/>
            <person name="Barry K."/>
            <person name="Grigoriev I.V."/>
            <person name="Riekhof W.R."/>
            <person name="Harris S.S."/>
        </authorList>
    </citation>
    <scope>NUCLEOTIDE SEQUENCE</scope>
    <source>
        <strain evidence="9">JF 03-4F</strain>
    </source>
</reference>
<evidence type="ECO:0000256" key="2">
    <source>
        <dbReference type="ARBA" id="ARBA00022692"/>
    </source>
</evidence>
<gene>
    <name evidence="9" type="ORF">EDD36DRAFT_153260</name>
</gene>
<keyword evidence="4 7" id="KW-0472">Membrane</keyword>
<comment type="similarity">
    <text evidence="5">Belongs to the SAT4 family.</text>
</comment>
<keyword evidence="10" id="KW-1185">Reference proteome</keyword>
<comment type="subcellular location">
    <subcellularLocation>
        <location evidence="1">Membrane</location>
        <topology evidence="1">Multi-pass membrane protein</topology>
    </subcellularLocation>
</comment>
<feature type="transmembrane region" description="Helical" evidence="7">
    <location>
        <begin position="130"/>
        <end position="152"/>
    </location>
</feature>
<keyword evidence="2 7" id="KW-0812">Transmembrane</keyword>
<dbReference type="InterPro" id="IPR052337">
    <property type="entry name" value="SAT4-like"/>
</dbReference>
<dbReference type="AlphaFoldDB" id="A0AAN6IHB0"/>
<dbReference type="GO" id="GO:0016020">
    <property type="term" value="C:membrane"/>
    <property type="evidence" value="ECO:0007669"/>
    <property type="project" value="UniProtKB-SubCell"/>
</dbReference>
<dbReference type="Proteomes" id="UP001203852">
    <property type="component" value="Unassembled WGS sequence"/>
</dbReference>
<evidence type="ECO:0000256" key="4">
    <source>
        <dbReference type="ARBA" id="ARBA00023136"/>
    </source>
</evidence>
<evidence type="ECO:0000313" key="9">
    <source>
        <dbReference type="EMBL" id="KAI1617065.1"/>
    </source>
</evidence>
<feature type="transmembrane region" description="Helical" evidence="7">
    <location>
        <begin position="20"/>
        <end position="41"/>
    </location>
</feature>
<dbReference type="Pfam" id="PF20684">
    <property type="entry name" value="Fung_rhodopsin"/>
    <property type="match status" value="1"/>
</dbReference>
<feature type="domain" description="Rhodopsin" evidence="8">
    <location>
        <begin position="38"/>
        <end position="290"/>
    </location>
</feature>
<organism evidence="9 10">
    <name type="scientific">Exophiala viscosa</name>
    <dbReference type="NCBI Taxonomy" id="2486360"/>
    <lineage>
        <taxon>Eukaryota</taxon>
        <taxon>Fungi</taxon>
        <taxon>Dikarya</taxon>
        <taxon>Ascomycota</taxon>
        <taxon>Pezizomycotina</taxon>
        <taxon>Eurotiomycetes</taxon>
        <taxon>Chaetothyriomycetidae</taxon>
        <taxon>Chaetothyriales</taxon>
        <taxon>Herpotrichiellaceae</taxon>
        <taxon>Exophiala</taxon>
    </lineage>
</organism>
<keyword evidence="3 7" id="KW-1133">Transmembrane helix</keyword>
<feature type="transmembrane region" description="Helical" evidence="7">
    <location>
        <begin position="53"/>
        <end position="76"/>
    </location>
</feature>
<dbReference type="PANTHER" id="PTHR33048:SF47">
    <property type="entry name" value="INTEGRAL MEMBRANE PROTEIN-RELATED"/>
    <property type="match status" value="1"/>
</dbReference>
<evidence type="ECO:0000256" key="1">
    <source>
        <dbReference type="ARBA" id="ARBA00004141"/>
    </source>
</evidence>
<evidence type="ECO:0000256" key="5">
    <source>
        <dbReference type="ARBA" id="ARBA00038359"/>
    </source>
</evidence>
<dbReference type="PANTHER" id="PTHR33048">
    <property type="entry name" value="PTH11-LIKE INTEGRAL MEMBRANE PROTEIN (AFU_ORTHOLOGUE AFUA_5G11245)"/>
    <property type="match status" value="1"/>
</dbReference>
<protein>
    <submittedName>
        <fullName evidence="9">Integral membrane protein</fullName>
    </submittedName>
</protein>
<evidence type="ECO:0000256" key="3">
    <source>
        <dbReference type="ARBA" id="ARBA00022989"/>
    </source>
</evidence>
<comment type="caution">
    <text evidence="9">The sequence shown here is derived from an EMBL/GenBank/DDBJ whole genome shotgun (WGS) entry which is preliminary data.</text>
</comment>
<evidence type="ECO:0000256" key="6">
    <source>
        <dbReference type="SAM" id="MobiDB-lite"/>
    </source>
</evidence>
<sequence>MMLEPRAAAGLPHNPHGQGLATVSIIMCCIAAFLVVSRLLVRFLHNRMTGWDDYTLVVSMMLAIGMTVCYNMEVYHGMGLHTKQVDAHQRMLAYEWLWAAQLLYKFANGTTKISIVLLYLRIFPSRMFKIVSWAVIAYVMAYCTAAVCTSIWQCKPIAKAWNKTMPGHCIDIGQLWYANSAFTIFADLLLIAMPMKQIAKLKLPISQKLGLIFVFSLGILYVLIDSSTVHILIVSSVMVCTIIRCVMLGPTTSKKDSLYYQAESNSWTFLEVDVSIICASLPILKAPLQRLLPRVFGTKSSAAKSADYSKSTSYKAGVEGPNIAMNSSRRSGLPAKSDTASDEEQMIESGGIMKTTNVTLDYEEVDLDKDSERKHGRREFDFFS</sequence>
<feature type="transmembrane region" description="Helical" evidence="7">
    <location>
        <begin position="96"/>
        <end position="118"/>
    </location>
</feature>
<feature type="region of interest" description="Disordered" evidence="6">
    <location>
        <begin position="319"/>
        <end position="350"/>
    </location>
</feature>
<feature type="transmembrane region" description="Helical" evidence="7">
    <location>
        <begin position="172"/>
        <end position="193"/>
    </location>
</feature>
<evidence type="ECO:0000256" key="7">
    <source>
        <dbReference type="SAM" id="Phobius"/>
    </source>
</evidence>
<dbReference type="EMBL" id="MU404351">
    <property type="protein sequence ID" value="KAI1617065.1"/>
    <property type="molecule type" value="Genomic_DNA"/>
</dbReference>
<feature type="transmembrane region" description="Helical" evidence="7">
    <location>
        <begin position="205"/>
        <end position="224"/>
    </location>
</feature>
<proteinExistence type="inferred from homology"/>